<keyword evidence="3" id="KW-1185">Reference proteome</keyword>
<proteinExistence type="predicted"/>
<evidence type="ECO:0000313" key="3">
    <source>
        <dbReference type="Proteomes" id="UP000314294"/>
    </source>
</evidence>
<dbReference type="EMBL" id="SRLO01000012">
    <property type="protein sequence ID" value="TNN86969.1"/>
    <property type="molecule type" value="Genomic_DNA"/>
</dbReference>
<comment type="caution">
    <text evidence="2">The sequence shown here is derived from an EMBL/GenBank/DDBJ whole genome shotgun (WGS) entry which is preliminary data.</text>
</comment>
<accession>A0A4Z2J9S6</accession>
<organism evidence="2 3">
    <name type="scientific">Liparis tanakae</name>
    <name type="common">Tanaka's snailfish</name>
    <dbReference type="NCBI Taxonomy" id="230148"/>
    <lineage>
        <taxon>Eukaryota</taxon>
        <taxon>Metazoa</taxon>
        <taxon>Chordata</taxon>
        <taxon>Craniata</taxon>
        <taxon>Vertebrata</taxon>
        <taxon>Euteleostomi</taxon>
        <taxon>Actinopterygii</taxon>
        <taxon>Neopterygii</taxon>
        <taxon>Teleostei</taxon>
        <taxon>Neoteleostei</taxon>
        <taxon>Acanthomorphata</taxon>
        <taxon>Eupercaria</taxon>
        <taxon>Perciformes</taxon>
        <taxon>Cottioidei</taxon>
        <taxon>Cottales</taxon>
        <taxon>Liparidae</taxon>
        <taxon>Liparis</taxon>
    </lineage>
</organism>
<evidence type="ECO:0000256" key="1">
    <source>
        <dbReference type="SAM" id="MobiDB-lite"/>
    </source>
</evidence>
<dbReference type="Proteomes" id="UP000314294">
    <property type="component" value="Unassembled WGS sequence"/>
</dbReference>
<feature type="region of interest" description="Disordered" evidence="1">
    <location>
        <begin position="71"/>
        <end position="105"/>
    </location>
</feature>
<protein>
    <submittedName>
        <fullName evidence="2">Uncharacterized protein</fullName>
    </submittedName>
</protein>
<reference evidence="2 3" key="1">
    <citation type="submission" date="2019-03" db="EMBL/GenBank/DDBJ databases">
        <title>First draft genome of Liparis tanakae, snailfish: a comprehensive survey of snailfish specific genes.</title>
        <authorList>
            <person name="Kim W."/>
            <person name="Song I."/>
            <person name="Jeong J.-H."/>
            <person name="Kim D."/>
            <person name="Kim S."/>
            <person name="Ryu S."/>
            <person name="Song J.Y."/>
            <person name="Lee S.K."/>
        </authorList>
    </citation>
    <scope>NUCLEOTIDE SEQUENCE [LARGE SCALE GENOMIC DNA]</scope>
    <source>
        <tissue evidence="2">Muscle</tissue>
    </source>
</reference>
<gene>
    <name evidence="2" type="ORF">EYF80_002724</name>
</gene>
<evidence type="ECO:0000313" key="2">
    <source>
        <dbReference type="EMBL" id="TNN86969.1"/>
    </source>
</evidence>
<name>A0A4Z2J9S6_9TELE</name>
<sequence>MVQAEISRSCEWSEVSRGRKVRAGEPMKTTILSLDCIARGAACPEEDHHRPGSKQLLNDGIEPISNRLKKQQAVSALPAGGSGYGGARGYGEARGPGGQPRLPGIERRKANSFSMIHKQAGLGRPCWVATERGYRAEPLAGLKTDR</sequence>
<dbReference type="AlphaFoldDB" id="A0A4Z2J9S6"/>
<feature type="compositionally biased region" description="Gly residues" evidence="1">
    <location>
        <begin position="80"/>
        <end position="98"/>
    </location>
</feature>